<dbReference type="PRINTS" id="PR00037">
    <property type="entry name" value="HTHLACR"/>
</dbReference>
<keyword evidence="1" id="KW-0678">Repressor</keyword>
<keyword evidence="4" id="KW-0804">Transcription</keyword>
<dbReference type="InterPro" id="IPR050313">
    <property type="entry name" value="Carb_Metab_HTH_regulators"/>
</dbReference>
<dbReference type="InterPro" id="IPR014036">
    <property type="entry name" value="DeoR-like_C"/>
</dbReference>
<dbReference type="SMART" id="SM01134">
    <property type="entry name" value="DeoRC"/>
    <property type="match status" value="1"/>
</dbReference>
<dbReference type="Gene3D" id="1.10.10.10">
    <property type="entry name" value="Winged helix-like DNA-binding domain superfamily/Winged helix DNA-binding domain"/>
    <property type="match status" value="1"/>
</dbReference>
<dbReference type="PANTHER" id="PTHR30363">
    <property type="entry name" value="HTH-TYPE TRANSCRIPTIONAL REGULATOR SRLR-RELATED"/>
    <property type="match status" value="1"/>
</dbReference>
<proteinExistence type="predicted"/>
<organism evidence="6">
    <name type="scientific">mine drainage metagenome</name>
    <dbReference type="NCBI Taxonomy" id="410659"/>
    <lineage>
        <taxon>unclassified sequences</taxon>
        <taxon>metagenomes</taxon>
        <taxon>ecological metagenomes</taxon>
    </lineage>
</organism>
<evidence type="ECO:0000313" key="6">
    <source>
        <dbReference type="EMBL" id="OIQ87513.1"/>
    </source>
</evidence>
<evidence type="ECO:0000256" key="2">
    <source>
        <dbReference type="ARBA" id="ARBA00023015"/>
    </source>
</evidence>
<gene>
    <name evidence="6" type="primary">srlR_2</name>
    <name evidence="6" type="ORF">GALL_306410</name>
</gene>
<dbReference type="Pfam" id="PF08220">
    <property type="entry name" value="HTH_DeoR"/>
    <property type="match status" value="1"/>
</dbReference>
<dbReference type="InterPro" id="IPR000524">
    <property type="entry name" value="Tscrpt_reg_HTH_GntR"/>
</dbReference>
<dbReference type="InterPro" id="IPR036388">
    <property type="entry name" value="WH-like_DNA-bd_sf"/>
</dbReference>
<dbReference type="GO" id="GO:0003700">
    <property type="term" value="F:DNA-binding transcription factor activity"/>
    <property type="evidence" value="ECO:0007669"/>
    <property type="project" value="InterPro"/>
</dbReference>
<dbReference type="InterPro" id="IPR001034">
    <property type="entry name" value="DeoR_HTH"/>
</dbReference>
<reference evidence="6" key="1">
    <citation type="submission" date="2016-10" db="EMBL/GenBank/DDBJ databases">
        <title>Sequence of Gallionella enrichment culture.</title>
        <authorList>
            <person name="Poehlein A."/>
            <person name="Muehling M."/>
            <person name="Daniel R."/>
        </authorList>
    </citation>
    <scope>NUCLEOTIDE SEQUENCE</scope>
</reference>
<evidence type="ECO:0000256" key="3">
    <source>
        <dbReference type="ARBA" id="ARBA00023125"/>
    </source>
</evidence>
<name>A0A1J5QV17_9ZZZZ</name>
<evidence type="ECO:0000259" key="5">
    <source>
        <dbReference type="PROSITE" id="PS51000"/>
    </source>
</evidence>
<feature type="domain" description="HTH deoR-type" evidence="5">
    <location>
        <begin position="11"/>
        <end position="66"/>
    </location>
</feature>
<sequence length="261" mass="27999">MSVDDGVDVYAPERHQLILTAARADGRVDVMALSRQLDVTPETVRRDLTTLERRGLVRRVHGGAIPVERFGIEPGLADRESRYAQQKDRIAEAAVDELPDGGSIILDAGTTTARLAEMLPTDRELTVATHSLPIAMLLANRPGITLHLVGGLVRWRTLAAVGGWARQAIAEIHADVTFLGTNGITVEHGLTTPDLAEAQVKRALVGAARRTVVLADHSKVGRADFALVAPIDRVDTLITDSQVDPELADDLEAAGLTVVRA</sequence>
<dbReference type="Pfam" id="PF00455">
    <property type="entry name" value="DeoRC"/>
    <property type="match status" value="1"/>
</dbReference>
<evidence type="ECO:0000256" key="1">
    <source>
        <dbReference type="ARBA" id="ARBA00022491"/>
    </source>
</evidence>
<dbReference type="GO" id="GO:0003677">
    <property type="term" value="F:DNA binding"/>
    <property type="evidence" value="ECO:0007669"/>
    <property type="project" value="UniProtKB-KW"/>
</dbReference>
<dbReference type="SMART" id="SM00420">
    <property type="entry name" value="HTH_DEOR"/>
    <property type="match status" value="1"/>
</dbReference>
<dbReference type="AlphaFoldDB" id="A0A1J5QV17"/>
<dbReference type="SUPFAM" id="SSF100950">
    <property type="entry name" value="NagB/RpiA/CoA transferase-like"/>
    <property type="match status" value="1"/>
</dbReference>
<dbReference type="SMART" id="SM00345">
    <property type="entry name" value="HTH_GNTR"/>
    <property type="match status" value="1"/>
</dbReference>
<dbReference type="EMBL" id="MLJW01000419">
    <property type="protein sequence ID" value="OIQ87513.1"/>
    <property type="molecule type" value="Genomic_DNA"/>
</dbReference>
<protein>
    <submittedName>
        <fullName evidence="6">Glucitol operon repressor</fullName>
    </submittedName>
</protein>
<dbReference type="PROSITE" id="PS51000">
    <property type="entry name" value="HTH_DEOR_2"/>
    <property type="match status" value="1"/>
</dbReference>
<keyword evidence="3" id="KW-0238">DNA-binding</keyword>
<dbReference type="InterPro" id="IPR036390">
    <property type="entry name" value="WH_DNA-bd_sf"/>
</dbReference>
<dbReference type="InterPro" id="IPR037171">
    <property type="entry name" value="NagB/RpiA_transferase-like"/>
</dbReference>
<comment type="caution">
    <text evidence="6">The sequence shown here is derived from an EMBL/GenBank/DDBJ whole genome shotgun (WGS) entry which is preliminary data.</text>
</comment>
<keyword evidence="2" id="KW-0805">Transcription regulation</keyword>
<evidence type="ECO:0000256" key="4">
    <source>
        <dbReference type="ARBA" id="ARBA00023163"/>
    </source>
</evidence>
<dbReference type="PANTHER" id="PTHR30363:SF4">
    <property type="entry name" value="GLYCEROL-3-PHOSPHATE REGULON REPRESSOR"/>
    <property type="match status" value="1"/>
</dbReference>
<accession>A0A1J5QV17</accession>
<dbReference type="SUPFAM" id="SSF46785">
    <property type="entry name" value="Winged helix' DNA-binding domain"/>
    <property type="match status" value="1"/>
</dbReference>
<dbReference type="Gene3D" id="3.40.50.1360">
    <property type="match status" value="1"/>
</dbReference>